<feature type="compositionally biased region" description="Polar residues" evidence="1">
    <location>
        <begin position="60"/>
        <end position="70"/>
    </location>
</feature>
<sequence length="412" mass="46099">MKDTFKTSTDRKAKPSGTNRMRYAAAVHKSLRGLRVLYGFTLFTIWQLLAGGAGISLQAQPGEPQQINGNTEEKQKTTTVEAPSEGENISIDVEWNKVNGAEKYRLEIRTPGGKLVAEKETADTKATIILPPGEYEKRLGLINKFNKLYLWTDWNPLRIIRVLQPEMELAAPVGPIPRGGGRRTIRLKTEGEMPQTRYYLVDSQGKERSVKTVQNGDEVSIDIDPDSLPPGEYDLVMENPEGKRDVKKDIVVIDRSPTEKAEMRRNNLRYAMLIPGIPQRDRGQRLKGNALMVSFFGSLAFTAYSYQKATSAYNRLQSDPVYGLFKDSTTTAALSNQLASNQAVYLAALAGYDRWQADTSTYNRYRVYYYAGAALTAGLYAYHLVDVYRFDVGMTRTASGEPAISTGLTWNF</sequence>
<feature type="region of interest" description="Disordered" evidence="1">
    <location>
        <begin position="60"/>
        <end position="84"/>
    </location>
</feature>
<evidence type="ECO:0000313" key="3">
    <source>
        <dbReference type="EMBL" id="KAB2933293.1"/>
    </source>
</evidence>
<comment type="caution">
    <text evidence="3">The sequence shown here is derived from an EMBL/GenBank/DDBJ whole genome shotgun (WGS) entry which is preliminary data.</text>
</comment>
<protein>
    <recommendedName>
        <fullName evidence="5">DUF5683 domain-containing protein</fullName>
    </recommendedName>
</protein>
<evidence type="ECO:0000313" key="4">
    <source>
        <dbReference type="Proteomes" id="UP000460298"/>
    </source>
</evidence>
<gene>
    <name evidence="3" type="ORF">F9K24_08060</name>
</gene>
<name>A0A833H2E9_9LEPT</name>
<keyword evidence="2" id="KW-0472">Membrane</keyword>
<dbReference type="Proteomes" id="UP000460298">
    <property type="component" value="Unassembled WGS sequence"/>
</dbReference>
<evidence type="ECO:0000256" key="1">
    <source>
        <dbReference type="SAM" id="MobiDB-lite"/>
    </source>
</evidence>
<evidence type="ECO:0000256" key="2">
    <source>
        <dbReference type="SAM" id="Phobius"/>
    </source>
</evidence>
<dbReference type="EMBL" id="WBUI01000006">
    <property type="protein sequence ID" value="KAB2933293.1"/>
    <property type="molecule type" value="Genomic_DNA"/>
</dbReference>
<keyword evidence="2" id="KW-0812">Transmembrane</keyword>
<proteinExistence type="predicted"/>
<keyword evidence="2" id="KW-1133">Transmembrane helix</keyword>
<organism evidence="3 4">
    <name type="scientific">Leptonema illini</name>
    <dbReference type="NCBI Taxonomy" id="183"/>
    <lineage>
        <taxon>Bacteria</taxon>
        <taxon>Pseudomonadati</taxon>
        <taxon>Spirochaetota</taxon>
        <taxon>Spirochaetia</taxon>
        <taxon>Leptospirales</taxon>
        <taxon>Leptospiraceae</taxon>
        <taxon>Leptonema</taxon>
    </lineage>
</organism>
<dbReference type="AlphaFoldDB" id="A0A833H2E9"/>
<feature type="transmembrane region" description="Helical" evidence="2">
    <location>
        <begin position="36"/>
        <end position="57"/>
    </location>
</feature>
<reference evidence="3 4" key="1">
    <citation type="submission" date="2019-10" db="EMBL/GenBank/DDBJ databases">
        <title>Extracellular Electron Transfer in a Candidatus Methanoperedens spp. Enrichment Culture.</title>
        <authorList>
            <person name="Berger S."/>
            <person name="Rangel Shaw D."/>
            <person name="Berben T."/>
            <person name="In 'T Zandt M."/>
            <person name="Frank J."/>
            <person name="Reimann J."/>
            <person name="Jetten M.S.M."/>
            <person name="Welte C.U."/>
        </authorList>
    </citation>
    <scope>NUCLEOTIDE SEQUENCE [LARGE SCALE GENOMIC DNA]</scope>
    <source>
        <strain evidence="3">SB12</strain>
    </source>
</reference>
<evidence type="ECO:0008006" key="5">
    <source>
        <dbReference type="Google" id="ProtNLM"/>
    </source>
</evidence>
<accession>A0A833H2E9</accession>